<dbReference type="Proteomes" id="UP001551695">
    <property type="component" value="Unassembled WGS sequence"/>
</dbReference>
<feature type="region of interest" description="Disordered" evidence="1">
    <location>
        <begin position="50"/>
        <end position="75"/>
    </location>
</feature>
<accession>A0ABV3FXH7</accession>
<sequence length="75" mass="7819">MEREYSYAVARAYAGHAPATTSSLGATFTYVRAGLPEVAHALSALTGEPHPLAATDLHPLSGRPVTPEEGSDGRI</sequence>
<dbReference type="RefSeq" id="WP_357785896.1">
    <property type="nucleotide sequence ID" value="NZ_JBFAKC010000009.1"/>
</dbReference>
<gene>
    <name evidence="2" type="ORF">AB0I48_21445</name>
</gene>
<organism evidence="2 3">
    <name type="scientific">Nocardia aurea</name>
    <dbReference type="NCBI Taxonomy" id="2144174"/>
    <lineage>
        <taxon>Bacteria</taxon>
        <taxon>Bacillati</taxon>
        <taxon>Actinomycetota</taxon>
        <taxon>Actinomycetes</taxon>
        <taxon>Mycobacteriales</taxon>
        <taxon>Nocardiaceae</taxon>
        <taxon>Nocardia</taxon>
    </lineage>
</organism>
<evidence type="ECO:0000256" key="1">
    <source>
        <dbReference type="SAM" id="MobiDB-lite"/>
    </source>
</evidence>
<comment type="caution">
    <text evidence="2">The sequence shown here is derived from an EMBL/GenBank/DDBJ whole genome shotgun (WGS) entry which is preliminary data.</text>
</comment>
<proteinExistence type="predicted"/>
<reference evidence="2 3" key="1">
    <citation type="submission" date="2024-06" db="EMBL/GenBank/DDBJ databases">
        <title>The Natural Products Discovery Center: Release of the First 8490 Sequenced Strains for Exploring Actinobacteria Biosynthetic Diversity.</title>
        <authorList>
            <person name="Kalkreuter E."/>
            <person name="Kautsar S.A."/>
            <person name="Yang D."/>
            <person name="Bader C.D."/>
            <person name="Teijaro C.N."/>
            <person name="Fluegel L."/>
            <person name="Davis C.M."/>
            <person name="Simpson J.R."/>
            <person name="Lauterbach L."/>
            <person name="Steele A.D."/>
            <person name="Gui C."/>
            <person name="Meng S."/>
            <person name="Li G."/>
            <person name="Viehrig K."/>
            <person name="Ye F."/>
            <person name="Su P."/>
            <person name="Kiefer A.F."/>
            <person name="Nichols A."/>
            <person name="Cepeda A.J."/>
            <person name="Yan W."/>
            <person name="Fan B."/>
            <person name="Jiang Y."/>
            <person name="Adhikari A."/>
            <person name="Zheng C.-J."/>
            <person name="Schuster L."/>
            <person name="Cowan T.M."/>
            <person name="Smanski M.J."/>
            <person name="Chevrette M.G."/>
            <person name="De Carvalho L.P.S."/>
            <person name="Shen B."/>
        </authorList>
    </citation>
    <scope>NUCLEOTIDE SEQUENCE [LARGE SCALE GENOMIC DNA]</scope>
    <source>
        <strain evidence="2 3">NPDC050403</strain>
    </source>
</reference>
<protein>
    <submittedName>
        <fullName evidence="2">Uncharacterized protein</fullName>
    </submittedName>
</protein>
<keyword evidence="3" id="KW-1185">Reference proteome</keyword>
<dbReference type="EMBL" id="JBFAKC010000009">
    <property type="protein sequence ID" value="MEV0710136.1"/>
    <property type="molecule type" value="Genomic_DNA"/>
</dbReference>
<evidence type="ECO:0000313" key="2">
    <source>
        <dbReference type="EMBL" id="MEV0710136.1"/>
    </source>
</evidence>
<evidence type="ECO:0000313" key="3">
    <source>
        <dbReference type="Proteomes" id="UP001551695"/>
    </source>
</evidence>
<name>A0ABV3FXH7_9NOCA</name>